<dbReference type="Pfam" id="PF00304">
    <property type="entry name" value="Gamma-thionin"/>
    <property type="match status" value="1"/>
</dbReference>
<dbReference type="PANTHER" id="PTHR33147:SF39">
    <property type="entry name" value="DRO1 PROTEIN-RELATED"/>
    <property type="match status" value="1"/>
</dbReference>
<evidence type="ECO:0000256" key="4">
    <source>
        <dbReference type="ARBA" id="ARBA00023157"/>
    </source>
</evidence>
<dbReference type="Gene3D" id="3.30.30.10">
    <property type="entry name" value="Knottin, scorpion toxin-like"/>
    <property type="match status" value="1"/>
</dbReference>
<keyword evidence="2" id="KW-0295">Fungicide</keyword>
<sequence length="101" mass="11382">MPSKLIVAAYKPSLRTRCRFACTLPLLMERKTTGFLFLLLLLLAADVAVKTAEARYCFTQSHRFGGLCLSYRNCGHVCKTEGFSGGECRGFRRRCFCTKIC</sequence>
<gene>
    <name evidence="6" type="ORF">CR513_51365</name>
</gene>
<dbReference type="SMART" id="SM00505">
    <property type="entry name" value="Knot1"/>
    <property type="match status" value="1"/>
</dbReference>
<dbReference type="OrthoDB" id="683455at2759"/>
<keyword evidence="4" id="KW-1015">Disulfide bond</keyword>
<protein>
    <recommendedName>
        <fullName evidence="5">Knottins-like domain-containing protein</fullName>
    </recommendedName>
</protein>
<dbReference type="CDD" id="cd00107">
    <property type="entry name" value="Knot1"/>
    <property type="match status" value="1"/>
</dbReference>
<keyword evidence="1" id="KW-0929">Antimicrobial</keyword>
<evidence type="ECO:0000256" key="1">
    <source>
        <dbReference type="ARBA" id="ARBA00022529"/>
    </source>
</evidence>
<dbReference type="AlphaFoldDB" id="A0A371EU26"/>
<dbReference type="STRING" id="157652.A0A371EU26"/>
<evidence type="ECO:0000313" key="7">
    <source>
        <dbReference type="Proteomes" id="UP000257109"/>
    </source>
</evidence>
<dbReference type="SUPFAM" id="SSF57095">
    <property type="entry name" value="Scorpion toxin-like"/>
    <property type="match status" value="1"/>
</dbReference>
<proteinExistence type="predicted"/>
<dbReference type="InterPro" id="IPR003614">
    <property type="entry name" value="Knottins"/>
</dbReference>
<dbReference type="PRINTS" id="PR00288">
    <property type="entry name" value="PUROTHIONIN"/>
</dbReference>
<name>A0A371EU26_MUCPR</name>
<keyword evidence="7" id="KW-1185">Reference proteome</keyword>
<comment type="caution">
    <text evidence="6">The sequence shown here is derived from an EMBL/GenBank/DDBJ whole genome shotgun (WGS) entry which is preliminary data.</text>
</comment>
<evidence type="ECO:0000259" key="5">
    <source>
        <dbReference type="SMART" id="SM00505"/>
    </source>
</evidence>
<keyword evidence="3" id="KW-0732">Signal</keyword>
<feature type="non-terminal residue" evidence="6">
    <location>
        <position position="1"/>
    </location>
</feature>
<evidence type="ECO:0000313" key="6">
    <source>
        <dbReference type="EMBL" id="RDX69513.1"/>
    </source>
</evidence>
<dbReference type="GO" id="GO:0050832">
    <property type="term" value="P:defense response to fungus"/>
    <property type="evidence" value="ECO:0007669"/>
    <property type="project" value="UniProtKB-KW"/>
</dbReference>
<feature type="domain" description="Knottins-like" evidence="5">
    <location>
        <begin position="56"/>
        <end position="101"/>
    </location>
</feature>
<dbReference type="PROSITE" id="PS00940">
    <property type="entry name" value="GAMMA_THIONIN"/>
    <property type="match status" value="1"/>
</dbReference>
<dbReference type="Proteomes" id="UP000257109">
    <property type="component" value="Unassembled WGS sequence"/>
</dbReference>
<dbReference type="InterPro" id="IPR008176">
    <property type="entry name" value="Defensin_plant"/>
</dbReference>
<dbReference type="EMBL" id="QJKJ01012080">
    <property type="protein sequence ID" value="RDX69513.1"/>
    <property type="molecule type" value="Genomic_DNA"/>
</dbReference>
<evidence type="ECO:0000256" key="2">
    <source>
        <dbReference type="ARBA" id="ARBA00022577"/>
    </source>
</evidence>
<dbReference type="PANTHER" id="PTHR33147">
    <property type="entry name" value="DEFENSIN-LIKE PROTEIN 1"/>
    <property type="match status" value="1"/>
</dbReference>
<reference evidence="6" key="1">
    <citation type="submission" date="2018-05" db="EMBL/GenBank/DDBJ databases">
        <title>Draft genome of Mucuna pruriens seed.</title>
        <authorList>
            <person name="Nnadi N.E."/>
            <person name="Vos R."/>
            <person name="Hasami M.H."/>
            <person name="Devisetty U.K."/>
            <person name="Aguiy J.C."/>
        </authorList>
    </citation>
    <scope>NUCLEOTIDE SEQUENCE [LARGE SCALE GENOMIC DNA]</scope>
    <source>
        <strain evidence="6">JCA_2017</strain>
    </source>
</reference>
<dbReference type="GO" id="GO:0031640">
    <property type="term" value="P:killing of cells of another organism"/>
    <property type="evidence" value="ECO:0007669"/>
    <property type="project" value="UniProtKB-KW"/>
</dbReference>
<organism evidence="6 7">
    <name type="scientific">Mucuna pruriens</name>
    <name type="common">Velvet bean</name>
    <name type="synonym">Dolichos pruriens</name>
    <dbReference type="NCBI Taxonomy" id="157652"/>
    <lineage>
        <taxon>Eukaryota</taxon>
        <taxon>Viridiplantae</taxon>
        <taxon>Streptophyta</taxon>
        <taxon>Embryophyta</taxon>
        <taxon>Tracheophyta</taxon>
        <taxon>Spermatophyta</taxon>
        <taxon>Magnoliopsida</taxon>
        <taxon>eudicotyledons</taxon>
        <taxon>Gunneridae</taxon>
        <taxon>Pentapetalae</taxon>
        <taxon>rosids</taxon>
        <taxon>fabids</taxon>
        <taxon>Fabales</taxon>
        <taxon>Fabaceae</taxon>
        <taxon>Papilionoideae</taxon>
        <taxon>50 kb inversion clade</taxon>
        <taxon>NPAAA clade</taxon>
        <taxon>indigoferoid/millettioid clade</taxon>
        <taxon>Phaseoleae</taxon>
        <taxon>Mucuna</taxon>
    </lineage>
</organism>
<dbReference type="InterPro" id="IPR036574">
    <property type="entry name" value="Scorpion_toxin-like_sf"/>
</dbReference>
<evidence type="ECO:0000256" key="3">
    <source>
        <dbReference type="ARBA" id="ARBA00022729"/>
    </source>
</evidence>
<accession>A0A371EU26</accession>